<dbReference type="InterPro" id="IPR050327">
    <property type="entry name" value="Proton-linked_MCT"/>
</dbReference>
<keyword evidence="4" id="KW-0812">Transmembrane</keyword>
<feature type="transmembrane region" description="Helical" evidence="4">
    <location>
        <begin position="321"/>
        <end position="341"/>
    </location>
</feature>
<dbReference type="AlphaFoldDB" id="A0A2J6TEP9"/>
<dbReference type="PANTHER" id="PTHR11360:SF287">
    <property type="entry name" value="MFS MONOCARBOXYLATE TRANSPORTER"/>
    <property type="match status" value="1"/>
</dbReference>
<comment type="similarity">
    <text evidence="2">Belongs to the major facilitator superfamily. Monocarboxylate porter (TC 2.A.1.13) family.</text>
</comment>
<dbReference type="Pfam" id="PF07690">
    <property type="entry name" value="MFS_1"/>
    <property type="match status" value="1"/>
</dbReference>
<dbReference type="InParanoid" id="A0A2J6TEP9"/>
<feature type="transmembrane region" description="Helical" evidence="4">
    <location>
        <begin position="51"/>
        <end position="70"/>
    </location>
</feature>
<evidence type="ECO:0000313" key="7">
    <source>
        <dbReference type="Proteomes" id="UP000235371"/>
    </source>
</evidence>
<dbReference type="GO" id="GO:0022857">
    <property type="term" value="F:transmembrane transporter activity"/>
    <property type="evidence" value="ECO:0007669"/>
    <property type="project" value="InterPro"/>
</dbReference>
<feature type="transmembrane region" description="Helical" evidence="4">
    <location>
        <begin position="183"/>
        <end position="204"/>
    </location>
</feature>
<dbReference type="RefSeq" id="XP_024738401.1">
    <property type="nucleotide sequence ID" value="XM_024885772.1"/>
</dbReference>
<evidence type="ECO:0000256" key="1">
    <source>
        <dbReference type="ARBA" id="ARBA00004141"/>
    </source>
</evidence>
<reference evidence="6 7" key="1">
    <citation type="submission" date="2016-04" db="EMBL/GenBank/DDBJ databases">
        <title>A degradative enzymes factory behind the ericoid mycorrhizal symbiosis.</title>
        <authorList>
            <consortium name="DOE Joint Genome Institute"/>
            <person name="Martino E."/>
            <person name="Morin E."/>
            <person name="Grelet G."/>
            <person name="Kuo A."/>
            <person name="Kohler A."/>
            <person name="Daghino S."/>
            <person name="Barry K."/>
            <person name="Choi C."/>
            <person name="Cichocki N."/>
            <person name="Clum A."/>
            <person name="Copeland A."/>
            <person name="Hainaut M."/>
            <person name="Haridas S."/>
            <person name="Labutti K."/>
            <person name="Lindquist E."/>
            <person name="Lipzen A."/>
            <person name="Khouja H.-R."/>
            <person name="Murat C."/>
            <person name="Ohm R."/>
            <person name="Olson A."/>
            <person name="Spatafora J."/>
            <person name="Veneault-Fourrey C."/>
            <person name="Henrissat B."/>
            <person name="Grigoriev I."/>
            <person name="Martin F."/>
            <person name="Perotto S."/>
        </authorList>
    </citation>
    <scope>NUCLEOTIDE SEQUENCE [LARGE SCALE GENOMIC DNA]</scope>
    <source>
        <strain evidence="6 7">E</strain>
    </source>
</reference>
<feature type="transmembrane region" description="Helical" evidence="4">
    <location>
        <begin position="90"/>
        <end position="111"/>
    </location>
</feature>
<dbReference type="Gene3D" id="1.20.1250.20">
    <property type="entry name" value="MFS general substrate transporter like domains"/>
    <property type="match status" value="2"/>
</dbReference>
<dbReference type="EMBL" id="KZ613786">
    <property type="protein sequence ID" value="PMD61497.1"/>
    <property type="molecule type" value="Genomic_DNA"/>
</dbReference>
<dbReference type="GeneID" id="36593849"/>
<evidence type="ECO:0000313" key="6">
    <source>
        <dbReference type="EMBL" id="PMD61497.1"/>
    </source>
</evidence>
<evidence type="ECO:0000259" key="5">
    <source>
        <dbReference type="PROSITE" id="PS50850"/>
    </source>
</evidence>
<feature type="transmembrane region" description="Helical" evidence="4">
    <location>
        <begin position="255"/>
        <end position="273"/>
    </location>
</feature>
<dbReference type="Proteomes" id="UP000235371">
    <property type="component" value="Unassembled WGS sequence"/>
</dbReference>
<evidence type="ECO:0000256" key="3">
    <source>
        <dbReference type="SAM" id="MobiDB-lite"/>
    </source>
</evidence>
<dbReference type="SUPFAM" id="SSF103473">
    <property type="entry name" value="MFS general substrate transporter"/>
    <property type="match status" value="1"/>
</dbReference>
<feature type="transmembrane region" description="Helical" evidence="4">
    <location>
        <begin position="381"/>
        <end position="405"/>
    </location>
</feature>
<gene>
    <name evidence="6" type="ORF">K444DRAFT_652203</name>
</gene>
<feature type="domain" description="Major facilitator superfamily (MFS) profile" evidence="5">
    <location>
        <begin position="256"/>
        <end position="453"/>
    </location>
</feature>
<dbReference type="GO" id="GO:0016020">
    <property type="term" value="C:membrane"/>
    <property type="evidence" value="ECO:0007669"/>
    <property type="project" value="UniProtKB-SubCell"/>
</dbReference>
<feature type="transmembrane region" description="Helical" evidence="4">
    <location>
        <begin position="123"/>
        <end position="142"/>
    </location>
</feature>
<keyword evidence="4" id="KW-1133">Transmembrane helix</keyword>
<name>A0A2J6TEP9_9HELO</name>
<organism evidence="6 7">
    <name type="scientific">Hyaloscypha bicolor E</name>
    <dbReference type="NCBI Taxonomy" id="1095630"/>
    <lineage>
        <taxon>Eukaryota</taxon>
        <taxon>Fungi</taxon>
        <taxon>Dikarya</taxon>
        <taxon>Ascomycota</taxon>
        <taxon>Pezizomycotina</taxon>
        <taxon>Leotiomycetes</taxon>
        <taxon>Helotiales</taxon>
        <taxon>Hyaloscyphaceae</taxon>
        <taxon>Hyaloscypha</taxon>
        <taxon>Hyaloscypha bicolor</taxon>
    </lineage>
</organism>
<feature type="transmembrane region" description="Helical" evidence="4">
    <location>
        <begin position="216"/>
        <end position="234"/>
    </location>
</feature>
<dbReference type="InterPro" id="IPR036259">
    <property type="entry name" value="MFS_trans_sf"/>
</dbReference>
<sequence>MSSIHSHELQSVGSRQSSATPRFADAEMEPESSNAEIDMRSLPPTDHGKQAYLVLAGCTLIQAPVWGYSISFGVFQKFYTTHKGTEGSPGAVATVGTTLNGLMYLMMPLTFTLLTKYPRLRPYTGPAGLFITVASLIMSSYATQVWQLIASQGVLCAIGSGLLFSPTTLYLDEWFIARKGMAYGTMWAGKSAAGVVMPFIMSALLDKYGPRTTLQAWAVSLVVLTAPLLFYLKPRIPLSSSHTQRPLSWSFLKRSGFWMLEIGNVVQAFGYLLPTTYLASYANDLGLPSISGAVLIAVVALANVPGSLFSGYLGDRLQPTTVILISSIGSTVAVLLFWGLAAQMALLVIFAAAYGFFAGGFSSTYSGILKEMKRADEGVETGLVMGLLLGGRGVGFMAAGPVSAVLLKGGERMIEHVKWGYDTQYGPVIICTGATALFGSWGWMWKMLKAALA</sequence>
<feature type="transmembrane region" description="Helical" evidence="4">
    <location>
        <begin position="285"/>
        <end position="309"/>
    </location>
</feature>
<accession>A0A2J6TEP9</accession>
<evidence type="ECO:0000256" key="2">
    <source>
        <dbReference type="ARBA" id="ARBA00006727"/>
    </source>
</evidence>
<dbReference type="OrthoDB" id="2213137at2759"/>
<feature type="transmembrane region" description="Helical" evidence="4">
    <location>
        <begin position="148"/>
        <end position="171"/>
    </location>
</feature>
<dbReference type="PROSITE" id="PS50850">
    <property type="entry name" value="MFS"/>
    <property type="match status" value="1"/>
</dbReference>
<dbReference type="InterPro" id="IPR020846">
    <property type="entry name" value="MFS_dom"/>
</dbReference>
<dbReference type="PANTHER" id="PTHR11360">
    <property type="entry name" value="MONOCARBOXYLATE TRANSPORTER"/>
    <property type="match status" value="1"/>
</dbReference>
<dbReference type="InterPro" id="IPR011701">
    <property type="entry name" value="MFS"/>
</dbReference>
<protein>
    <submittedName>
        <fullName evidence="6">Putative MFS monocarboxylate transporter</fullName>
    </submittedName>
</protein>
<feature type="transmembrane region" description="Helical" evidence="4">
    <location>
        <begin position="425"/>
        <end position="445"/>
    </location>
</feature>
<keyword evidence="4" id="KW-0472">Membrane</keyword>
<evidence type="ECO:0000256" key="4">
    <source>
        <dbReference type="SAM" id="Phobius"/>
    </source>
</evidence>
<comment type="subcellular location">
    <subcellularLocation>
        <location evidence="1">Membrane</location>
        <topology evidence="1">Multi-pass membrane protein</topology>
    </subcellularLocation>
</comment>
<feature type="region of interest" description="Disordered" evidence="3">
    <location>
        <begin position="1"/>
        <end position="39"/>
    </location>
</feature>
<keyword evidence="7" id="KW-1185">Reference proteome</keyword>
<feature type="transmembrane region" description="Helical" evidence="4">
    <location>
        <begin position="347"/>
        <end position="369"/>
    </location>
</feature>
<proteinExistence type="inferred from homology"/>
<feature type="compositionally biased region" description="Polar residues" evidence="3">
    <location>
        <begin position="9"/>
        <end position="20"/>
    </location>
</feature>